<feature type="transmembrane region" description="Helical" evidence="3">
    <location>
        <begin position="188"/>
        <end position="205"/>
    </location>
</feature>
<feature type="transmembrane region" description="Helical" evidence="3">
    <location>
        <begin position="211"/>
        <end position="233"/>
    </location>
</feature>
<evidence type="ECO:0000313" key="5">
    <source>
        <dbReference type="Proteomes" id="UP000649753"/>
    </source>
</evidence>
<gene>
    <name evidence="4" type="ORF">H4W31_003211</name>
</gene>
<sequence>MTVSERPVAVPPVDEPAVGMVVQFGLLAALAAGVGLGPAGWLLGSAYALTSWLLLNHALRRSGRYVLGPANQVTLARATLVGGVAALVADSFRGNTPIAVLVTLATVALALDAVDGQVARRTGSTSALGARFDMEVDAFLILVLSAFVASSLGVWVLAIGALRYVFVVAAWALPWLRAALPPRFSRKTVAALQGIMLVVAVSGVLPRPLAIAWVGLALIMLVWSFASDVAWLWRARPRPLRPETLDAPRQISASAQS</sequence>
<accession>A0A927QZG4</accession>
<dbReference type="GO" id="GO:0016020">
    <property type="term" value="C:membrane"/>
    <property type="evidence" value="ECO:0007669"/>
    <property type="project" value="InterPro"/>
</dbReference>
<proteinExistence type="inferred from homology"/>
<comment type="similarity">
    <text evidence="2">Belongs to the CDP-alcohol phosphatidyltransferase class-I family.</text>
</comment>
<dbReference type="InterPro" id="IPR000462">
    <property type="entry name" value="CDP-OH_P_trans"/>
</dbReference>
<keyword evidence="1 2" id="KW-0808">Transferase</keyword>
<dbReference type="GO" id="GO:0016780">
    <property type="term" value="F:phosphotransferase activity, for other substituted phosphate groups"/>
    <property type="evidence" value="ECO:0007669"/>
    <property type="project" value="InterPro"/>
</dbReference>
<feature type="transmembrane region" description="Helical" evidence="3">
    <location>
        <begin position="132"/>
        <end position="149"/>
    </location>
</feature>
<keyword evidence="3" id="KW-0812">Transmembrane</keyword>
<dbReference type="AlphaFoldDB" id="A0A927QZG4"/>
<dbReference type="EMBL" id="JADBEB010000001">
    <property type="protein sequence ID" value="MBE1487573.1"/>
    <property type="molecule type" value="Genomic_DNA"/>
</dbReference>
<reference evidence="4" key="1">
    <citation type="submission" date="2020-10" db="EMBL/GenBank/DDBJ databases">
        <title>Sequencing the genomes of 1000 actinobacteria strains.</title>
        <authorList>
            <person name="Klenk H.-P."/>
        </authorList>
    </citation>
    <scope>NUCLEOTIDE SEQUENCE</scope>
    <source>
        <strain evidence="4">DSM 46832</strain>
    </source>
</reference>
<keyword evidence="3" id="KW-1133">Transmembrane helix</keyword>
<feature type="transmembrane region" description="Helical" evidence="3">
    <location>
        <begin position="20"/>
        <end position="44"/>
    </location>
</feature>
<evidence type="ECO:0000256" key="2">
    <source>
        <dbReference type="RuleBase" id="RU003750"/>
    </source>
</evidence>
<keyword evidence="3" id="KW-0472">Membrane</keyword>
<dbReference type="GO" id="GO:0008654">
    <property type="term" value="P:phospholipid biosynthetic process"/>
    <property type="evidence" value="ECO:0007669"/>
    <property type="project" value="InterPro"/>
</dbReference>
<organism evidence="4 5">
    <name type="scientific">Plantactinospora soyae</name>
    <dbReference type="NCBI Taxonomy" id="1544732"/>
    <lineage>
        <taxon>Bacteria</taxon>
        <taxon>Bacillati</taxon>
        <taxon>Actinomycetota</taxon>
        <taxon>Actinomycetes</taxon>
        <taxon>Micromonosporales</taxon>
        <taxon>Micromonosporaceae</taxon>
        <taxon>Plantactinospora</taxon>
    </lineage>
</organism>
<name>A0A927QZG4_9ACTN</name>
<feature type="transmembrane region" description="Helical" evidence="3">
    <location>
        <begin position="155"/>
        <end position="176"/>
    </location>
</feature>
<protein>
    <submittedName>
        <fullName evidence="4">Phosphatidylglycerophosphate synthase</fullName>
    </submittedName>
</protein>
<evidence type="ECO:0000256" key="1">
    <source>
        <dbReference type="ARBA" id="ARBA00022679"/>
    </source>
</evidence>
<dbReference type="Pfam" id="PF01066">
    <property type="entry name" value="CDP-OH_P_transf"/>
    <property type="match status" value="1"/>
</dbReference>
<dbReference type="PROSITE" id="PS00379">
    <property type="entry name" value="CDP_ALCOHOL_P_TRANSF"/>
    <property type="match status" value="1"/>
</dbReference>
<dbReference type="Gene3D" id="1.20.120.1760">
    <property type="match status" value="1"/>
</dbReference>
<dbReference type="RefSeq" id="WP_318783225.1">
    <property type="nucleotide sequence ID" value="NZ_JADBEB010000001.1"/>
</dbReference>
<dbReference type="Proteomes" id="UP000649753">
    <property type="component" value="Unassembled WGS sequence"/>
</dbReference>
<dbReference type="InterPro" id="IPR048254">
    <property type="entry name" value="CDP_ALCOHOL_P_TRANSF_CS"/>
</dbReference>
<evidence type="ECO:0000313" key="4">
    <source>
        <dbReference type="EMBL" id="MBE1487573.1"/>
    </source>
</evidence>
<keyword evidence="5" id="KW-1185">Reference proteome</keyword>
<evidence type="ECO:0000256" key="3">
    <source>
        <dbReference type="SAM" id="Phobius"/>
    </source>
</evidence>
<dbReference type="InterPro" id="IPR043130">
    <property type="entry name" value="CDP-OH_PTrfase_TM_dom"/>
</dbReference>
<comment type="caution">
    <text evidence="4">The sequence shown here is derived from an EMBL/GenBank/DDBJ whole genome shotgun (WGS) entry which is preliminary data.</text>
</comment>